<dbReference type="PANTHER" id="PTHR44051:SF19">
    <property type="entry name" value="DISULFIDE-BOND OXIDOREDUCTASE YFCG"/>
    <property type="match status" value="1"/>
</dbReference>
<dbReference type="PROSITE" id="PS50404">
    <property type="entry name" value="GST_NTER"/>
    <property type="match status" value="1"/>
</dbReference>
<dbReference type="Pfam" id="PF02798">
    <property type="entry name" value="GST_N"/>
    <property type="match status" value="1"/>
</dbReference>
<dbReference type="InterPro" id="IPR036282">
    <property type="entry name" value="Glutathione-S-Trfase_C_sf"/>
</dbReference>
<dbReference type="AlphaFoldDB" id="A0A381NMI9"/>
<dbReference type="SFLD" id="SFLDS00019">
    <property type="entry name" value="Glutathione_Transferase_(cytos"/>
    <property type="match status" value="1"/>
</dbReference>
<gene>
    <name evidence="3" type="ORF">METZ01_LOCUS8178</name>
</gene>
<proteinExistence type="predicted"/>
<feature type="non-terminal residue" evidence="3">
    <location>
        <position position="1"/>
    </location>
</feature>
<dbReference type="SUPFAM" id="SSF52833">
    <property type="entry name" value="Thioredoxin-like"/>
    <property type="match status" value="1"/>
</dbReference>
<dbReference type="InterPro" id="IPR010987">
    <property type="entry name" value="Glutathione-S-Trfase_C-like"/>
</dbReference>
<reference evidence="3" key="1">
    <citation type="submission" date="2018-05" db="EMBL/GenBank/DDBJ databases">
        <authorList>
            <person name="Lanie J.A."/>
            <person name="Ng W.-L."/>
            <person name="Kazmierczak K.M."/>
            <person name="Andrzejewski T.M."/>
            <person name="Davidsen T.M."/>
            <person name="Wayne K.J."/>
            <person name="Tettelin H."/>
            <person name="Glass J.I."/>
            <person name="Rusch D."/>
            <person name="Podicherti R."/>
            <person name="Tsui H.-C.T."/>
            <person name="Winkler M.E."/>
        </authorList>
    </citation>
    <scope>NUCLEOTIDE SEQUENCE</scope>
</reference>
<dbReference type="EMBL" id="UINC01000440">
    <property type="protein sequence ID" value="SUZ55324.1"/>
    <property type="molecule type" value="Genomic_DNA"/>
</dbReference>
<evidence type="ECO:0000259" key="2">
    <source>
        <dbReference type="PROSITE" id="PS50405"/>
    </source>
</evidence>
<evidence type="ECO:0000259" key="1">
    <source>
        <dbReference type="PROSITE" id="PS50404"/>
    </source>
</evidence>
<dbReference type="InterPro" id="IPR004045">
    <property type="entry name" value="Glutathione_S-Trfase_N"/>
</dbReference>
<evidence type="ECO:0000313" key="3">
    <source>
        <dbReference type="EMBL" id="SUZ55324.1"/>
    </source>
</evidence>
<dbReference type="PROSITE" id="PS50405">
    <property type="entry name" value="GST_CTER"/>
    <property type="match status" value="1"/>
</dbReference>
<sequence length="213" mass="24482">VIELYTWPTPNGRKISIALEELGLEYRAHSVDITNGEQRDSKFLTISPNSKIPAIVDTENNQSLMESGAILLYLADKCGQLMPKDASRYWEAVEWIMWQMGGPGPILGQIHHFVKFNPGKSLYAEERYLTEGKRLYGVLNKRLQDREFVVGDYSIADIAIWPWISRFNWQTIDITQYPNVTRWYLSIAARPAVQRGYHVPRKVNEIPMPVASK</sequence>
<dbReference type="SUPFAM" id="SSF47616">
    <property type="entry name" value="GST C-terminal domain-like"/>
    <property type="match status" value="1"/>
</dbReference>
<organism evidence="3">
    <name type="scientific">marine metagenome</name>
    <dbReference type="NCBI Taxonomy" id="408172"/>
    <lineage>
        <taxon>unclassified sequences</taxon>
        <taxon>metagenomes</taxon>
        <taxon>ecological metagenomes</taxon>
    </lineage>
</organism>
<dbReference type="SFLD" id="SFLDG00358">
    <property type="entry name" value="Main_(cytGST)"/>
    <property type="match status" value="1"/>
</dbReference>
<dbReference type="PANTHER" id="PTHR44051">
    <property type="entry name" value="GLUTATHIONE S-TRANSFERASE-RELATED"/>
    <property type="match status" value="1"/>
</dbReference>
<dbReference type="InterPro" id="IPR004046">
    <property type="entry name" value="GST_C"/>
</dbReference>
<name>A0A381NMI9_9ZZZZ</name>
<evidence type="ECO:0008006" key="4">
    <source>
        <dbReference type="Google" id="ProtNLM"/>
    </source>
</evidence>
<feature type="domain" description="GST N-terminal" evidence="1">
    <location>
        <begin position="1"/>
        <end position="82"/>
    </location>
</feature>
<dbReference type="Pfam" id="PF00043">
    <property type="entry name" value="GST_C"/>
    <property type="match status" value="1"/>
</dbReference>
<dbReference type="CDD" id="cd03048">
    <property type="entry name" value="GST_N_Ure2p_like"/>
    <property type="match status" value="1"/>
</dbReference>
<protein>
    <recommendedName>
        <fullName evidence="4">GST N-terminal domain-containing protein</fullName>
    </recommendedName>
</protein>
<dbReference type="Gene3D" id="1.20.1050.10">
    <property type="match status" value="1"/>
</dbReference>
<dbReference type="InterPro" id="IPR040079">
    <property type="entry name" value="Glutathione_S-Trfase"/>
</dbReference>
<dbReference type="Gene3D" id="3.40.30.10">
    <property type="entry name" value="Glutaredoxin"/>
    <property type="match status" value="1"/>
</dbReference>
<dbReference type="SFLD" id="SFLDG01151">
    <property type="entry name" value="Main.2:_Nu-like"/>
    <property type="match status" value="1"/>
</dbReference>
<feature type="domain" description="GST C-terminal" evidence="2">
    <location>
        <begin position="85"/>
        <end position="210"/>
    </location>
</feature>
<dbReference type="InterPro" id="IPR036249">
    <property type="entry name" value="Thioredoxin-like_sf"/>
</dbReference>
<accession>A0A381NMI9</accession>